<comment type="caution">
    <text evidence="8">The sequence shown here is derived from an EMBL/GenBank/DDBJ whole genome shotgun (WGS) entry which is preliminary data.</text>
</comment>
<feature type="region of interest" description="Disordered" evidence="5">
    <location>
        <begin position="229"/>
        <end position="320"/>
    </location>
</feature>
<evidence type="ECO:0000256" key="2">
    <source>
        <dbReference type="ARBA" id="ARBA00022443"/>
    </source>
</evidence>
<organism evidence="8 9">
    <name type="scientific">Molorchus minor</name>
    <dbReference type="NCBI Taxonomy" id="1323400"/>
    <lineage>
        <taxon>Eukaryota</taxon>
        <taxon>Metazoa</taxon>
        <taxon>Ecdysozoa</taxon>
        <taxon>Arthropoda</taxon>
        <taxon>Hexapoda</taxon>
        <taxon>Insecta</taxon>
        <taxon>Pterygota</taxon>
        <taxon>Neoptera</taxon>
        <taxon>Endopterygota</taxon>
        <taxon>Coleoptera</taxon>
        <taxon>Polyphaga</taxon>
        <taxon>Cucujiformia</taxon>
        <taxon>Chrysomeloidea</taxon>
        <taxon>Cerambycidae</taxon>
        <taxon>Lamiinae</taxon>
        <taxon>Monochamini</taxon>
        <taxon>Molorchus</taxon>
    </lineage>
</organism>
<feature type="region of interest" description="Disordered" evidence="5">
    <location>
        <begin position="394"/>
        <end position="414"/>
    </location>
</feature>
<evidence type="ECO:0008006" key="10">
    <source>
        <dbReference type="Google" id="ProtNLM"/>
    </source>
</evidence>
<dbReference type="InterPro" id="IPR003005">
    <property type="entry name" value="Amphiphysin"/>
</dbReference>
<dbReference type="EMBL" id="JAPWTJ010000020">
    <property type="protein sequence ID" value="KAJ8985098.1"/>
    <property type="molecule type" value="Genomic_DNA"/>
</dbReference>
<keyword evidence="2 4" id="KW-0728">SH3 domain</keyword>
<evidence type="ECO:0000259" key="7">
    <source>
        <dbReference type="PROSITE" id="PS51021"/>
    </source>
</evidence>
<accession>A0ABQ9K3A1</accession>
<evidence type="ECO:0000256" key="4">
    <source>
        <dbReference type="PROSITE-ProRule" id="PRU00192"/>
    </source>
</evidence>
<keyword evidence="9" id="KW-1185">Reference proteome</keyword>
<evidence type="ECO:0000256" key="3">
    <source>
        <dbReference type="ARBA" id="ARBA00022490"/>
    </source>
</evidence>
<dbReference type="SUPFAM" id="SSF50044">
    <property type="entry name" value="SH3-domain"/>
    <property type="match status" value="1"/>
</dbReference>
<comment type="subcellular location">
    <subcellularLocation>
        <location evidence="1">Cytoplasm</location>
    </subcellularLocation>
</comment>
<dbReference type="InterPro" id="IPR036028">
    <property type="entry name" value="SH3-like_dom_sf"/>
</dbReference>
<feature type="compositionally biased region" description="Polar residues" evidence="5">
    <location>
        <begin position="260"/>
        <end position="269"/>
    </location>
</feature>
<reference evidence="8" key="1">
    <citation type="journal article" date="2023" name="Insect Mol. Biol.">
        <title>Genome sequencing provides insights into the evolution of gene families encoding plant cell wall-degrading enzymes in longhorned beetles.</title>
        <authorList>
            <person name="Shin N.R."/>
            <person name="Okamura Y."/>
            <person name="Kirsch R."/>
            <person name="Pauchet Y."/>
        </authorList>
    </citation>
    <scope>NUCLEOTIDE SEQUENCE</scope>
    <source>
        <strain evidence="8">MMC_N1</strain>
    </source>
</reference>
<dbReference type="SMART" id="SM00326">
    <property type="entry name" value="SH3"/>
    <property type="match status" value="1"/>
</dbReference>
<proteinExistence type="predicted"/>
<dbReference type="Pfam" id="PF03114">
    <property type="entry name" value="BAR"/>
    <property type="match status" value="1"/>
</dbReference>
<evidence type="ECO:0000313" key="8">
    <source>
        <dbReference type="EMBL" id="KAJ8985098.1"/>
    </source>
</evidence>
<dbReference type="Proteomes" id="UP001162164">
    <property type="component" value="Unassembled WGS sequence"/>
</dbReference>
<dbReference type="PANTHER" id="PTHR46514:SF3">
    <property type="entry name" value="AMPHIPHYSIN"/>
    <property type="match status" value="1"/>
</dbReference>
<evidence type="ECO:0000256" key="1">
    <source>
        <dbReference type="ARBA" id="ARBA00004496"/>
    </source>
</evidence>
<dbReference type="InterPro" id="IPR001452">
    <property type="entry name" value="SH3_domain"/>
</dbReference>
<gene>
    <name evidence="8" type="ORF">NQ317_019784</name>
</gene>
<dbReference type="PANTHER" id="PTHR46514">
    <property type="entry name" value="AMPHIPHYSIN"/>
    <property type="match status" value="1"/>
</dbReference>
<dbReference type="PROSITE" id="PS50002">
    <property type="entry name" value="SH3"/>
    <property type="match status" value="1"/>
</dbReference>
<feature type="compositionally biased region" description="Polar residues" evidence="5">
    <location>
        <begin position="278"/>
        <end position="296"/>
    </location>
</feature>
<dbReference type="Gene3D" id="2.30.30.40">
    <property type="entry name" value="SH3 Domains"/>
    <property type="match status" value="1"/>
</dbReference>
<name>A0ABQ9K3A1_9CUCU</name>
<evidence type="ECO:0000256" key="5">
    <source>
        <dbReference type="SAM" id="MobiDB-lite"/>
    </source>
</evidence>
<dbReference type="SUPFAM" id="SSF103657">
    <property type="entry name" value="BAR/IMD domain-like"/>
    <property type="match status" value="1"/>
</dbReference>
<dbReference type="Gene3D" id="1.20.1270.60">
    <property type="entry name" value="Arfaptin homology (AH) domain/BAR domain"/>
    <property type="match status" value="1"/>
</dbReference>
<evidence type="ECO:0000259" key="6">
    <source>
        <dbReference type="PROSITE" id="PS50002"/>
    </source>
</evidence>
<dbReference type="CDD" id="cd11790">
    <property type="entry name" value="SH3_Amphiphysin"/>
    <property type="match status" value="1"/>
</dbReference>
<dbReference type="PRINTS" id="PR01251">
    <property type="entry name" value="AMPHIPHYSIN"/>
</dbReference>
<feature type="compositionally biased region" description="Polar residues" evidence="5">
    <location>
        <begin position="229"/>
        <end position="243"/>
    </location>
</feature>
<protein>
    <recommendedName>
        <fullName evidence="10">Endophilin-A</fullName>
    </recommendedName>
</protein>
<dbReference type="InterPro" id="IPR027267">
    <property type="entry name" value="AH/BAR_dom_sf"/>
</dbReference>
<feature type="domain" description="BAR" evidence="7">
    <location>
        <begin position="3"/>
        <end position="232"/>
    </location>
</feature>
<evidence type="ECO:0000313" key="9">
    <source>
        <dbReference type="Proteomes" id="UP001162164"/>
    </source>
</evidence>
<dbReference type="SMART" id="SM00721">
    <property type="entry name" value="BAR"/>
    <property type="match status" value="1"/>
</dbReference>
<keyword evidence="3" id="KW-0963">Cytoplasm</keyword>
<dbReference type="InterPro" id="IPR004148">
    <property type="entry name" value="BAR_dom"/>
</dbReference>
<feature type="domain" description="SH3" evidence="6">
    <location>
        <begin position="351"/>
        <end position="414"/>
    </location>
</feature>
<feature type="compositionally biased region" description="Low complexity" evidence="5">
    <location>
        <begin position="297"/>
        <end position="306"/>
    </location>
</feature>
<sequence length="414" mass="46615">MDLLQNLGKVDRTADEIFDEHLQNFTRQQTASIRLQKEFSNYIRCIRAAQAASKTLLEAIGEIYESQWTGHDLLYVQSQSVDMLWQDFTHKLADQVLLPLNTYAGQFPEMRLNGAFSIDKTKRKKIDKRGRKLVDYDSQRHSFQALQTNMKKRDDAKISKGREQLEEAKRTYEILNSELHDELPALNDSRILFLVTNLQSLFNAEHVFHTESAKVFGELEMIVDKLATDSQRGSYSVKKTNGASLPRPTNMIKNTPELIVNNSSPTNSARAEDPANPSPSKTEPPTSDTLNSNDNHSAPASPSNAVEPPPSPSAPKSPAIAEKQAINNDNKHVEELYDIPVGASTENLPPGVLYRVKATYKYNREDVDELSFEVGEIISVVEYDDPEEQEEGWLMGMKDNGDKGMFPANFTRPL</sequence>
<dbReference type="Pfam" id="PF14604">
    <property type="entry name" value="SH3_9"/>
    <property type="match status" value="1"/>
</dbReference>
<dbReference type="PROSITE" id="PS51021">
    <property type="entry name" value="BAR"/>
    <property type="match status" value="1"/>
</dbReference>